<reference evidence="6" key="2">
    <citation type="submission" date="2025-08" db="UniProtKB">
        <authorList>
            <consortium name="Ensembl"/>
        </authorList>
    </citation>
    <scope>IDENTIFICATION</scope>
</reference>
<feature type="compositionally biased region" description="Polar residues" evidence="4">
    <location>
        <begin position="861"/>
        <end position="871"/>
    </location>
</feature>
<dbReference type="InterPro" id="IPR037772">
    <property type="entry name" value="C2_Freud"/>
</dbReference>
<evidence type="ECO:0000256" key="4">
    <source>
        <dbReference type="SAM" id="MobiDB-lite"/>
    </source>
</evidence>
<comment type="similarity">
    <text evidence="1">Belongs to the CC2D1 family.</text>
</comment>
<evidence type="ECO:0000313" key="7">
    <source>
        <dbReference type="Proteomes" id="UP000265040"/>
    </source>
</evidence>
<dbReference type="SMART" id="SM00685">
    <property type="entry name" value="DM14"/>
    <property type="match status" value="4"/>
</dbReference>
<dbReference type="InterPro" id="IPR006608">
    <property type="entry name" value="CC2D1A/B_DM14"/>
</dbReference>
<accession>A0A7N6BYU3</accession>
<dbReference type="PANTHER" id="PTHR13076">
    <property type="entry name" value="COILED-COIL AND C2 DOMAIN-CONTAINING PROTEIN 1-LIKE"/>
    <property type="match status" value="1"/>
</dbReference>
<dbReference type="GeneTree" id="ENSGT00390000009595"/>
<dbReference type="InterPro" id="IPR039725">
    <property type="entry name" value="CC2D1A/B"/>
</dbReference>
<dbReference type="PROSITE" id="PS50004">
    <property type="entry name" value="C2"/>
    <property type="match status" value="1"/>
</dbReference>
<feature type="region of interest" description="Disordered" evidence="4">
    <location>
        <begin position="832"/>
        <end position="872"/>
    </location>
</feature>
<dbReference type="InterPro" id="IPR000008">
    <property type="entry name" value="C2_dom"/>
</dbReference>
<dbReference type="Pfam" id="PF00168">
    <property type="entry name" value="C2"/>
    <property type="match status" value="1"/>
</dbReference>
<evidence type="ECO:0000256" key="1">
    <source>
        <dbReference type="ARBA" id="ARBA00010672"/>
    </source>
</evidence>
<evidence type="ECO:0000256" key="2">
    <source>
        <dbReference type="ARBA" id="ARBA00023054"/>
    </source>
</evidence>
<keyword evidence="7" id="KW-1185">Reference proteome</keyword>
<dbReference type="PANTHER" id="PTHR13076:SF8">
    <property type="entry name" value="COILED-COIL AND C2 DOMAIN-CONTAINING PROTEIN 1A"/>
    <property type="match status" value="1"/>
</dbReference>
<dbReference type="FunFam" id="2.60.40.150:FF:000104">
    <property type="entry name" value="coiled-coil and C2 domain-containing protein 1B"/>
    <property type="match status" value="1"/>
</dbReference>
<dbReference type="GO" id="GO:0001227">
    <property type="term" value="F:DNA-binding transcription repressor activity, RNA polymerase II-specific"/>
    <property type="evidence" value="ECO:0007669"/>
    <property type="project" value="InterPro"/>
</dbReference>
<feature type="region of interest" description="Disordered" evidence="4">
    <location>
        <begin position="191"/>
        <end position="295"/>
    </location>
</feature>
<keyword evidence="2" id="KW-0175">Coiled coil</keyword>
<sequence length="1024" mass="112543">MSRSRNAPPRGQGAARAKQMGLLLDLSPDGGMDDEGNDEALEAELLNLVGGGGGGRPQGKKGEGRAPVPMAEIERMAALCMKDLDDEDIGDEDLDDEDLLAELNDVLDDDEEQTSTPSPPAMTPAAPKVSLASHSTPPAAPSGATGLESRILERIEMYKTAIANAKAVGETSKIRRYDRGLKTLQSMLTSVKKGKPVNEDEMPPPVALGGNANVTAESQSVKERELPEPALMPSPPTNQKPLREAAPIPSDKKMLHLTPPQKPALTAAITPETPAISPLTPSQPDAQHSEVKQAVLSRQREYKMAAINAKQSGQIDQAKQHYLTAKKLDILVEALDRGEPVDLSLLPPPPDIAAEHCAPPPPQSFSKPAAPAAPAPAPAQVATNDLPAPSSLGEALQQRMDIYKSAAEGAKSKGDDRKARMHERIVKQYQDAIRAHKAGRPVSLSDLPVPPGCPPFQGSEGGQQNLMGVLETAMKIANQDADAEDEEEDGPAEAAKAPGGRVSLLFLLIVLVAQQQVDFLLLRRQAFLRAALRSKQMKDMSGAAQHLRHAKGLDPMITAAKSGLPVDITKIPSFPVSEDDFSLGRSRTSPLSARSSEQYHSLMDLLRKQHKVRKCTFITQLCHVNLAVPQSEKLVEECMQNIEILKNAHAKGQPVPKCHTEERTFNSIKSNSNLTPNDLILYIIRGINLPAPSGVSPNDLDASVKFEFPFPSAEEAQRDKTSTVKGTNSPDFKEQFKLNINRNHRSFKRVVQSKGIKFEIIHKGGLFKTDKLVGSAQLKLEALENHCEMREIIEVMDGRKATGGKLEVKVKIREPVSGAEIQPVTEKWLILKPVSPPEKQKEKHKNRRSRRNSCKKIPICSRSSHTNSSPPQYKLHSFSLLNYDKERRDAPLKLILPVSQIAEYRKNRRDPPTDLIQQHKEVTHRLQWQKAQLERGSPALLTEYENVLRRFVQGLSESVKKYSSQGNRDAAKDSLGRLKMVESEVSIAIFNMKKVFIIFMYIQCVHYTPFLSVQLESLKRKRTG</sequence>
<dbReference type="AlphaFoldDB" id="A0A7N6BYU3"/>
<feature type="region of interest" description="Disordered" evidence="4">
    <location>
        <begin position="355"/>
        <end position="390"/>
    </location>
</feature>
<evidence type="ECO:0000259" key="5">
    <source>
        <dbReference type="PROSITE" id="PS50004"/>
    </source>
</evidence>
<dbReference type="SMART" id="SM00239">
    <property type="entry name" value="C2"/>
    <property type="match status" value="1"/>
</dbReference>
<reference evidence="6" key="1">
    <citation type="submission" date="2021-04" db="EMBL/GenBank/DDBJ databases">
        <authorList>
            <consortium name="Wellcome Sanger Institute Data Sharing"/>
        </authorList>
    </citation>
    <scope>NUCLEOTIDE SEQUENCE [LARGE SCALE GENOMIC DNA]</scope>
</reference>
<dbReference type="OrthoDB" id="19996at2759"/>
<name>A0A7N6BYU3_ANATE</name>
<evidence type="ECO:0000256" key="3">
    <source>
        <dbReference type="ARBA" id="ARBA00068693"/>
    </source>
</evidence>
<dbReference type="Ensembl" id="ENSATET00000050148.2">
    <property type="protein sequence ID" value="ENSATEP00000069196.1"/>
    <property type="gene ID" value="ENSATEG00000019431.3"/>
</dbReference>
<feature type="domain" description="C2" evidence="5">
    <location>
        <begin position="660"/>
        <end position="793"/>
    </location>
</feature>
<gene>
    <name evidence="6" type="primary">CC2D1A</name>
</gene>
<dbReference type="CDD" id="cd08690">
    <property type="entry name" value="C2_Freud-1"/>
    <property type="match status" value="1"/>
</dbReference>
<dbReference type="InterPro" id="IPR035892">
    <property type="entry name" value="C2_domain_sf"/>
</dbReference>
<dbReference type="Gene3D" id="2.60.40.150">
    <property type="entry name" value="C2 domain"/>
    <property type="match status" value="1"/>
</dbReference>
<protein>
    <recommendedName>
        <fullName evidence="3">Coiled-coil and C2 domain-containing protein 1B</fullName>
    </recommendedName>
</protein>
<dbReference type="InParanoid" id="A0A7N6BYU3"/>
<dbReference type="SUPFAM" id="SSF49562">
    <property type="entry name" value="C2 domain (Calcium/lipid-binding domain, CaLB)"/>
    <property type="match status" value="1"/>
</dbReference>
<organism evidence="6 7">
    <name type="scientific">Anabas testudineus</name>
    <name type="common">Climbing perch</name>
    <name type="synonym">Anthias testudineus</name>
    <dbReference type="NCBI Taxonomy" id="64144"/>
    <lineage>
        <taxon>Eukaryota</taxon>
        <taxon>Metazoa</taxon>
        <taxon>Chordata</taxon>
        <taxon>Craniata</taxon>
        <taxon>Vertebrata</taxon>
        <taxon>Euteleostomi</taxon>
        <taxon>Actinopterygii</taxon>
        <taxon>Neopterygii</taxon>
        <taxon>Teleostei</taxon>
        <taxon>Neoteleostei</taxon>
        <taxon>Acanthomorphata</taxon>
        <taxon>Anabantaria</taxon>
        <taxon>Anabantiformes</taxon>
        <taxon>Anabantoidei</taxon>
        <taxon>Anabantidae</taxon>
        <taxon>Anabas</taxon>
    </lineage>
</organism>
<proteinExistence type="inferred from homology"/>
<dbReference type="Pfam" id="PF21528">
    <property type="entry name" value="CC2D1A-B_DM14"/>
    <property type="match status" value="3"/>
</dbReference>
<feature type="compositionally biased region" description="Acidic residues" evidence="4">
    <location>
        <begin position="87"/>
        <end position="113"/>
    </location>
</feature>
<reference evidence="6" key="3">
    <citation type="submission" date="2025-09" db="UniProtKB">
        <authorList>
            <consortium name="Ensembl"/>
        </authorList>
    </citation>
    <scope>IDENTIFICATION</scope>
</reference>
<feature type="region of interest" description="Disordered" evidence="4">
    <location>
        <begin position="87"/>
        <end position="146"/>
    </location>
</feature>
<evidence type="ECO:0000313" key="6">
    <source>
        <dbReference type="Ensembl" id="ENSATEP00000069196.1"/>
    </source>
</evidence>
<dbReference type="Proteomes" id="UP000265040">
    <property type="component" value="Chromosome 1"/>
</dbReference>
<feature type="region of interest" description="Disordered" evidence="4">
    <location>
        <begin position="48"/>
        <end position="67"/>
    </location>
</feature>
<feature type="compositionally biased region" description="Basic residues" evidence="4">
    <location>
        <begin position="842"/>
        <end position="854"/>
    </location>
</feature>